<evidence type="ECO:0000256" key="1">
    <source>
        <dbReference type="SAM" id="MobiDB-lite"/>
    </source>
</evidence>
<dbReference type="Proteomes" id="UP000244005">
    <property type="component" value="Unassembled WGS sequence"/>
</dbReference>
<gene>
    <name evidence="2" type="ORF">MARPO_0043s0022</name>
</gene>
<proteinExistence type="predicted"/>
<name>A0A2R6X0X9_MARPO</name>
<feature type="compositionally biased region" description="Low complexity" evidence="1">
    <location>
        <begin position="15"/>
        <end position="24"/>
    </location>
</feature>
<keyword evidence="3" id="KW-1185">Reference proteome</keyword>
<protein>
    <submittedName>
        <fullName evidence="2">Uncharacterized protein</fullName>
    </submittedName>
</protein>
<dbReference type="EMBL" id="KZ772715">
    <property type="protein sequence ID" value="PTQ39749.1"/>
    <property type="molecule type" value="Genomic_DNA"/>
</dbReference>
<evidence type="ECO:0000313" key="2">
    <source>
        <dbReference type="EMBL" id="PTQ39749.1"/>
    </source>
</evidence>
<evidence type="ECO:0000313" key="3">
    <source>
        <dbReference type="Proteomes" id="UP000244005"/>
    </source>
</evidence>
<organism evidence="2 3">
    <name type="scientific">Marchantia polymorpha</name>
    <name type="common">Common liverwort</name>
    <name type="synonym">Marchantia aquatica</name>
    <dbReference type="NCBI Taxonomy" id="3197"/>
    <lineage>
        <taxon>Eukaryota</taxon>
        <taxon>Viridiplantae</taxon>
        <taxon>Streptophyta</taxon>
        <taxon>Embryophyta</taxon>
        <taxon>Marchantiophyta</taxon>
        <taxon>Marchantiopsida</taxon>
        <taxon>Marchantiidae</taxon>
        <taxon>Marchantiales</taxon>
        <taxon>Marchantiaceae</taxon>
        <taxon>Marchantia</taxon>
    </lineage>
</organism>
<feature type="region of interest" description="Disordered" evidence="1">
    <location>
        <begin position="1"/>
        <end position="24"/>
    </location>
</feature>
<sequence>MSSKTAKSGLHPGRGRVVGPRGPSARWRSLVRSSTRSVRLPVPRCLAFSREDFHLLQEVSSGLRPERPTDGPAISWPTDRLSCLADGIKCRTSEDAMRLMWAFFVWSALPCLGSAQTRALEVLHLLPDAGCASHSHSGLQELSSTVVVAS</sequence>
<reference evidence="3" key="1">
    <citation type="journal article" date="2017" name="Cell">
        <title>Insights into land plant evolution garnered from the Marchantia polymorpha genome.</title>
        <authorList>
            <person name="Bowman J.L."/>
            <person name="Kohchi T."/>
            <person name="Yamato K.T."/>
            <person name="Jenkins J."/>
            <person name="Shu S."/>
            <person name="Ishizaki K."/>
            <person name="Yamaoka S."/>
            <person name="Nishihama R."/>
            <person name="Nakamura Y."/>
            <person name="Berger F."/>
            <person name="Adam C."/>
            <person name="Aki S.S."/>
            <person name="Althoff F."/>
            <person name="Araki T."/>
            <person name="Arteaga-Vazquez M.A."/>
            <person name="Balasubrmanian S."/>
            <person name="Barry K."/>
            <person name="Bauer D."/>
            <person name="Boehm C.R."/>
            <person name="Briginshaw L."/>
            <person name="Caballero-Perez J."/>
            <person name="Catarino B."/>
            <person name="Chen F."/>
            <person name="Chiyoda S."/>
            <person name="Chovatia M."/>
            <person name="Davies K.M."/>
            <person name="Delmans M."/>
            <person name="Demura T."/>
            <person name="Dierschke T."/>
            <person name="Dolan L."/>
            <person name="Dorantes-Acosta A.E."/>
            <person name="Eklund D.M."/>
            <person name="Florent S.N."/>
            <person name="Flores-Sandoval E."/>
            <person name="Fujiyama A."/>
            <person name="Fukuzawa H."/>
            <person name="Galik B."/>
            <person name="Grimanelli D."/>
            <person name="Grimwood J."/>
            <person name="Grossniklaus U."/>
            <person name="Hamada T."/>
            <person name="Haseloff J."/>
            <person name="Hetherington A.J."/>
            <person name="Higo A."/>
            <person name="Hirakawa Y."/>
            <person name="Hundley H.N."/>
            <person name="Ikeda Y."/>
            <person name="Inoue K."/>
            <person name="Inoue S.I."/>
            <person name="Ishida S."/>
            <person name="Jia Q."/>
            <person name="Kakita M."/>
            <person name="Kanazawa T."/>
            <person name="Kawai Y."/>
            <person name="Kawashima T."/>
            <person name="Kennedy M."/>
            <person name="Kinose K."/>
            <person name="Kinoshita T."/>
            <person name="Kohara Y."/>
            <person name="Koide E."/>
            <person name="Komatsu K."/>
            <person name="Kopischke S."/>
            <person name="Kubo M."/>
            <person name="Kyozuka J."/>
            <person name="Lagercrantz U."/>
            <person name="Lin S.S."/>
            <person name="Lindquist E."/>
            <person name="Lipzen A.M."/>
            <person name="Lu C.W."/>
            <person name="De Luna E."/>
            <person name="Martienssen R.A."/>
            <person name="Minamino N."/>
            <person name="Mizutani M."/>
            <person name="Mizutani M."/>
            <person name="Mochizuki N."/>
            <person name="Monte I."/>
            <person name="Mosher R."/>
            <person name="Nagasaki H."/>
            <person name="Nakagami H."/>
            <person name="Naramoto S."/>
            <person name="Nishitani K."/>
            <person name="Ohtani M."/>
            <person name="Okamoto T."/>
            <person name="Okumura M."/>
            <person name="Phillips J."/>
            <person name="Pollak B."/>
            <person name="Reinders A."/>
            <person name="Rovekamp M."/>
            <person name="Sano R."/>
            <person name="Sawa S."/>
            <person name="Schmid M.W."/>
            <person name="Shirakawa M."/>
            <person name="Solano R."/>
            <person name="Spunde A."/>
            <person name="Suetsugu N."/>
            <person name="Sugano S."/>
            <person name="Sugiyama A."/>
            <person name="Sun R."/>
            <person name="Suzuki Y."/>
            <person name="Takenaka M."/>
            <person name="Takezawa D."/>
            <person name="Tomogane H."/>
            <person name="Tsuzuki M."/>
            <person name="Ueda T."/>
            <person name="Umeda M."/>
            <person name="Ward J.M."/>
            <person name="Watanabe Y."/>
            <person name="Yazaki K."/>
            <person name="Yokoyama R."/>
            <person name="Yoshitake Y."/>
            <person name="Yotsui I."/>
            <person name="Zachgo S."/>
            <person name="Schmutz J."/>
        </authorList>
    </citation>
    <scope>NUCLEOTIDE SEQUENCE [LARGE SCALE GENOMIC DNA]</scope>
    <source>
        <strain evidence="3">Tak-1</strain>
    </source>
</reference>
<dbReference type="AlphaFoldDB" id="A0A2R6X0X9"/>
<accession>A0A2R6X0X9</accession>